<dbReference type="InterPro" id="IPR001650">
    <property type="entry name" value="Helicase_C-like"/>
</dbReference>
<dbReference type="EMBL" id="CAJNNW010031612">
    <property type="protein sequence ID" value="CAE8708189.1"/>
    <property type="molecule type" value="Genomic_DNA"/>
</dbReference>
<dbReference type="Pfam" id="PF13959">
    <property type="entry name" value="CTE_SPB4"/>
    <property type="match status" value="1"/>
</dbReference>
<proteinExistence type="inferred from homology"/>
<comment type="function">
    <text evidence="8">RNA helicase.</text>
</comment>
<evidence type="ECO:0000256" key="6">
    <source>
        <dbReference type="ARBA" id="ARBA00024357"/>
    </source>
</evidence>
<dbReference type="PANTHER" id="PTHR24031">
    <property type="entry name" value="RNA HELICASE"/>
    <property type="match status" value="1"/>
</dbReference>
<reference evidence="11" key="1">
    <citation type="submission" date="2021-02" db="EMBL/GenBank/DDBJ databases">
        <authorList>
            <person name="Dougan E. K."/>
            <person name="Rhodes N."/>
            <person name="Thang M."/>
            <person name="Chan C."/>
        </authorList>
    </citation>
    <scope>NUCLEOTIDE SEQUENCE</scope>
</reference>
<evidence type="ECO:0000256" key="2">
    <source>
        <dbReference type="ARBA" id="ARBA00022801"/>
    </source>
</evidence>
<organism evidence="11 12">
    <name type="scientific">Polarella glacialis</name>
    <name type="common">Dinoflagellate</name>
    <dbReference type="NCBI Taxonomy" id="89957"/>
    <lineage>
        <taxon>Eukaryota</taxon>
        <taxon>Sar</taxon>
        <taxon>Alveolata</taxon>
        <taxon>Dinophyceae</taxon>
        <taxon>Suessiales</taxon>
        <taxon>Suessiaceae</taxon>
        <taxon>Polarella</taxon>
    </lineage>
</organism>
<dbReference type="InterPro" id="IPR027417">
    <property type="entry name" value="P-loop_NTPase"/>
</dbReference>
<dbReference type="AlphaFoldDB" id="A0A813KQX4"/>
<dbReference type="PROSITE" id="PS51194">
    <property type="entry name" value="HELICASE_CTER"/>
    <property type="match status" value="1"/>
</dbReference>
<dbReference type="Gene3D" id="3.40.50.300">
    <property type="entry name" value="P-loop containing nucleotide triphosphate hydrolases"/>
    <property type="match status" value="1"/>
</dbReference>
<evidence type="ECO:0000256" key="3">
    <source>
        <dbReference type="ARBA" id="ARBA00022806"/>
    </source>
</evidence>
<gene>
    <name evidence="11" type="ORF">PGLA2088_LOCUS34836</name>
</gene>
<evidence type="ECO:0000313" key="12">
    <source>
        <dbReference type="Proteomes" id="UP000626109"/>
    </source>
</evidence>
<dbReference type="GO" id="GO:0016787">
    <property type="term" value="F:hydrolase activity"/>
    <property type="evidence" value="ECO:0007669"/>
    <property type="project" value="UniProtKB-KW"/>
</dbReference>
<evidence type="ECO:0000256" key="1">
    <source>
        <dbReference type="ARBA" id="ARBA00022741"/>
    </source>
</evidence>
<feature type="region of interest" description="Disordered" evidence="9">
    <location>
        <begin position="201"/>
        <end position="246"/>
    </location>
</feature>
<dbReference type="CDD" id="cd18787">
    <property type="entry name" value="SF2_C_DEAD"/>
    <property type="match status" value="1"/>
</dbReference>
<feature type="compositionally biased region" description="Polar residues" evidence="9">
    <location>
        <begin position="216"/>
        <end position="229"/>
    </location>
</feature>
<feature type="compositionally biased region" description="Basic and acidic residues" evidence="9">
    <location>
        <begin position="233"/>
        <end position="246"/>
    </location>
</feature>
<comment type="catalytic activity">
    <reaction evidence="7 8">
        <text>ATP + H2O = ADP + phosphate + H(+)</text>
        <dbReference type="Rhea" id="RHEA:13065"/>
        <dbReference type="ChEBI" id="CHEBI:15377"/>
        <dbReference type="ChEBI" id="CHEBI:15378"/>
        <dbReference type="ChEBI" id="CHEBI:30616"/>
        <dbReference type="ChEBI" id="CHEBI:43474"/>
        <dbReference type="ChEBI" id="CHEBI:456216"/>
        <dbReference type="EC" id="3.6.4.13"/>
    </reaction>
</comment>
<dbReference type="GO" id="GO:0003723">
    <property type="term" value="F:RNA binding"/>
    <property type="evidence" value="ECO:0007669"/>
    <property type="project" value="UniProtKB-UniRule"/>
</dbReference>
<evidence type="ECO:0000256" key="7">
    <source>
        <dbReference type="ARBA" id="ARBA00047984"/>
    </source>
</evidence>
<keyword evidence="1 8" id="KW-0547">Nucleotide-binding</keyword>
<dbReference type="Proteomes" id="UP000626109">
    <property type="component" value="Unassembled WGS sequence"/>
</dbReference>
<evidence type="ECO:0000256" key="4">
    <source>
        <dbReference type="ARBA" id="ARBA00022840"/>
    </source>
</evidence>
<dbReference type="InterPro" id="IPR025313">
    <property type="entry name" value="SPB4-like_CTE"/>
</dbReference>
<comment type="similarity">
    <text evidence="6">Belongs to the DEAD box helicase family. DDX18/HAS1 subfamily.</text>
</comment>
<protein>
    <recommendedName>
        <fullName evidence="8">ATP-dependent RNA helicase</fullName>
        <ecNumber evidence="8">3.6.4.13</ecNumber>
    </recommendedName>
</protein>
<dbReference type="FunFam" id="3.40.50.300:FF:000379">
    <property type="entry name" value="RNA helicase"/>
    <property type="match status" value="1"/>
</dbReference>
<keyword evidence="5 8" id="KW-0694">RNA-binding</keyword>
<dbReference type="Pfam" id="PF00271">
    <property type="entry name" value="Helicase_C"/>
    <property type="match status" value="1"/>
</dbReference>
<name>A0A813KQX4_POLGL</name>
<accession>A0A813KQX4</accession>
<dbReference type="SMART" id="SM01178">
    <property type="entry name" value="DUF4217"/>
    <property type="match status" value="1"/>
</dbReference>
<evidence type="ECO:0000259" key="10">
    <source>
        <dbReference type="PROSITE" id="PS51194"/>
    </source>
</evidence>
<dbReference type="SMART" id="SM00490">
    <property type="entry name" value="HELICc"/>
    <property type="match status" value="1"/>
</dbReference>
<sequence length="246" mass="27721">VMVFFSACNSVKFHDELLNYIDLPVTCIHGHKKQAARSSTYYSFCAAEKGIMLCTDVAARGLDIPKVDWIVQYDPPDMPTEYIHRVGRTARGAKGEGKALLFLLPEELGFLHYLRRAGVPVAEYSFPPSKIANIQGQLERVIEKNYHLHRSSRDAYRSYMHAYAAHSTKDCFDVHKLDLAQVAKAFGFAHPPKVDLNLKHTSRKKGTAGTKGTLKQEMSASTSGHTFSADNPYGKREWNDKRQFAR</sequence>
<evidence type="ECO:0000256" key="8">
    <source>
        <dbReference type="RuleBase" id="RU365068"/>
    </source>
</evidence>
<evidence type="ECO:0000256" key="9">
    <source>
        <dbReference type="SAM" id="MobiDB-lite"/>
    </source>
</evidence>
<keyword evidence="3 8" id="KW-0347">Helicase</keyword>
<dbReference type="GO" id="GO:0003724">
    <property type="term" value="F:RNA helicase activity"/>
    <property type="evidence" value="ECO:0007669"/>
    <property type="project" value="UniProtKB-EC"/>
</dbReference>
<keyword evidence="4 8" id="KW-0067">ATP-binding</keyword>
<feature type="domain" description="Helicase C-terminal" evidence="10">
    <location>
        <begin position="1"/>
        <end position="142"/>
    </location>
</feature>
<evidence type="ECO:0000256" key="5">
    <source>
        <dbReference type="ARBA" id="ARBA00022884"/>
    </source>
</evidence>
<keyword evidence="2 8" id="KW-0378">Hydrolase</keyword>
<dbReference type="GO" id="GO:0005524">
    <property type="term" value="F:ATP binding"/>
    <property type="evidence" value="ECO:0007669"/>
    <property type="project" value="UniProtKB-UniRule"/>
</dbReference>
<feature type="non-terminal residue" evidence="11">
    <location>
        <position position="246"/>
    </location>
</feature>
<dbReference type="SUPFAM" id="SSF52540">
    <property type="entry name" value="P-loop containing nucleoside triphosphate hydrolases"/>
    <property type="match status" value="1"/>
</dbReference>
<comment type="caution">
    <text evidence="11">The sequence shown here is derived from an EMBL/GenBank/DDBJ whole genome shotgun (WGS) entry which is preliminary data.</text>
</comment>
<dbReference type="EC" id="3.6.4.13" evidence="8"/>
<evidence type="ECO:0000313" key="11">
    <source>
        <dbReference type="EMBL" id="CAE8708189.1"/>
    </source>
</evidence>
<comment type="domain">
    <text evidence="8">The Q motif is unique to and characteristic of the DEAD box family of RNA helicases and controls ATP binding and hydrolysis.</text>
</comment>